<dbReference type="Gene3D" id="1.10.10.10">
    <property type="entry name" value="Winged helix-like DNA-binding domain superfamily/Winged helix DNA-binding domain"/>
    <property type="match status" value="1"/>
</dbReference>
<dbReference type="SUPFAM" id="SSF46785">
    <property type="entry name" value="Winged helix' DNA-binding domain"/>
    <property type="match status" value="1"/>
</dbReference>
<dbReference type="GO" id="GO:0003677">
    <property type="term" value="F:DNA binding"/>
    <property type="evidence" value="ECO:0007669"/>
    <property type="project" value="UniProtKB-KW"/>
</dbReference>
<dbReference type="PROSITE" id="PS00894">
    <property type="entry name" value="HTH_DEOR_1"/>
    <property type="match status" value="1"/>
</dbReference>
<gene>
    <name evidence="5" type="ORF">BCAMP_07280</name>
</gene>
<keyword evidence="2" id="KW-0238">DNA-binding</keyword>
<dbReference type="InterPro" id="IPR037171">
    <property type="entry name" value="NagB/RpiA_transferase-like"/>
</dbReference>
<dbReference type="PATRIC" id="fig|1265861.3.peg.1429"/>
<dbReference type="EMBL" id="AODH01000028">
    <property type="protein sequence ID" value="EUJ39327.1"/>
    <property type="molecule type" value="Genomic_DNA"/>
</dbReference>
<keyword evidence="6" id="KW-1185">Reference proteome</keyword>
<dbReference type="STRING" id="1265861.BCAMP_07280"/>
<dbReference type="InterPro" id="IPR014036">
    <property type="entry name" value="DeoR-like_C"/>
</dbReference>
<keyword evidence="3" id="KW-0804">Transcription</keyword>
<dbReference type="InterPro" id="IPR050313">
    <property type="entry name" value="Carb_Metab_HTH_regulators"/>
</dbReference>
<dbReference type="PANTHER" id="PTHR30363">
    <property type="entry name" value="HTH-TYPE TRANSCRIPTIONAL REGULATOR SRLR-RELATED"/>
    <property type="match status" value="1"/>
</dbReference>
<dbReference type="InterPro" id="IPR018356">
    <property type="entry name" value="Tscrpt_reg_HTH_DeoR_CS"/>
</dbReference>
<dbReference type="SMART" id="SM00420">
    <property type="entry name" value="HTH_DEOR"/>
    <property type="match status" value="1"/>
</dbReference>
<protein>
    <recommendedName>
        <fullName evidence="4">HTH deoR-type domain-containing protein</fullName>
    </recommendedName>
</protein>
<sequence length="253" mass="27559">MKASRIIAIEKYIHTHGSVSLDELCDVFKVSKNTIRRDVDIILKKGTITKVYGGVQALETNPLKPYTERDVVAAADKDKIAALAAQHIEPGDFVYIDSGTTTRHLIDYLDADIACTVLTNNLDIMNACADRSNITLHTIGNTFKQATRSFVGINLGDTIQHYNITKAFMAATAVSLTAGVTNSDLLEYDIKKNIVAVANEVLLLADATKFDKATLLTYAPLSAIDTVITSASIPRSYLAYFEAQSIAVEQVQD</sequence>
<dbReference type="AlphaFoldDB" id="W7CQJ5"/>
<evidence type="ECO:0000259" key="4">
    <source>
        <dbReference type="PROSITE" id="PS51000"/>
    </source>
</evidence>
<dbReference type="Gene3D" id="3.40.50.1360">
    <property type="match status" value="1"/>
</dbReference>
<evidence type="ECO:0000256" key="3">
    <source>
        <dbReference type="ARBA" id="ARBA00023163"/>
    </source>
</evidence>
<evidence type="ECO:0000256" key="1">
    <source>
        <dbReference type="ARBA" id="ARBA00023015"/>
    </source>
</evidence>
<dbReference type="InterPro" id="IPR036390">
    <property type="entry name" value="WH_DNA-bd_sf"/>
</dbReference>
<dbReference type="Proteomes" id="UP000019243">
    <property type="component" value="Unassembled WGS sequence"/>
</dbReference>
<evidence type="ECO:0000256" key="2">
    <source>
        <dbReference type="ARBA" id="ARBA00023125"/>
    </source>
</evidence>
<name>W7CQJ5_9LIST</name>
<dbReference type="PROSITE" id="PS51000">
    <property type="entry name" value="HTH_DEOR_2"/>
    <property type="match status" value="1"/>
</dbReference>
<dbReference type="PRINTS" id="PR00037">
    <property type="entry name" value="HTHLACR"/>
</dbReference>
<evidence type="ECO:0000313" key="5">
    <source>
        <dbReference type="EMBL" id="EUJ39327.1"/>
    </source>
</evidence>
<proteinExistence type="predicted"/>
<dbReference type="GO" id="GO:0003700">
    <property type="term" value="F:DNA-binding transcription factor activity"/>
    <property type="evidence" value="ECO:0007669"/>
    <property type="project" value="InterPro"/>
</dbReference>
<accession>W7CQJ5</accession>
<organism evidence="5 6">
    <name type="scientific">Brochothrix campestris FSL F6-1037</name>
    <dbReference type="NCBI Taxonomy" id="1265861"/>
    <lineage>
        <taxon>Bacteria</taxon>
        <taxon>Bacillati</taxon>
        <taxon>Bacillota</taxon>
        <taxon>Bacilli</taxon>
        <taxon>Bacillales</taxon>
        <taxon>Listeriaceae</taxon>
        <taxon>Brochothrix</taxon>
    </lineage>
</organism>
<comment type="caution">
    <text evidence="5">The sequence shown here is derived from an EMBL/GenBank/DDBJ whole genome shotgun (WGS) entry which is preliminary data.</text>
</comment>
<dbReference type="InterPro" id="IPR001034">
    <property type="entry name" value="DeoR_HTH"/>
</dbReference>
<dbReference type="Pfam" id="PF00455">
    <property type="entry name" value="DeoRC"/>
    <property type="match status" value="1"/>
</dbReference>
<dbReference type="Pfam" id="PF08220">
    <property type="entry name" value="HTH_DeoR"/>
    <property type="match status" value="1"/>
</dbReference>
<dbReference type="OrthoDB" id="9797223at2"/>
<evidence type="ECO:0000313" key="6">
    <source>
        <dbReference type="Proteomes" id="UP000019243"/>
    </source>
</evidence>
<dbReference type="InterPro" id="IPR036388">
    <property type="entry name" value="WH-like_DNA-bd_sf"/>
</dbReference>
<dbReference type="SUPFAM" id="SSF100950">
    <property type="entry name" value="NagB/RpiA/CoA transferase-like"/>
    <property type="match status" value="1"/>
</dbReference>
<reference evidence="5 6" key="1">
    <citation type="submission" date="2012-12" db="EMBL/GenBank/DDBJ databases">
        <title>Novel taxa of Listeriaceae from agricultural environments in the United States.</title>
        <authorList>
            <person name="den Bakker H.C."/>
            <person name="Allred A."/>
            <person name="Warchocki S."/>
            <person name="Wright E.M."/>
            <person name="Burrell A."/>
            <person name="Nightingale K.K."/>
            <person name="Kephart D."/>
            <person name="Wiedmann M."/>
        </authorList>
    </citation>
    <scope>NUCLEOTIDE SEQUENCE [LARGE SCALE GENOMIC DNA]</scope>
    <source>
        <strain evidence="5 6">FSL F6-1037</strain>
    </source>
</reference>
<dbReference type="RefSeq" id="WP_035314654.1">
    <property type="nucleotide sequence ID" value="NZ_AODH01000028.1"/>
</dbReference>
<dbReference type="PANTHER" id="PTHR30363:SF60">
    <property type="entry name" value="HTH-TYPE TRANSCRIPTIONAL REGULATOR IOLR"/>
    <property type="match status" value="1"/>
</dbReference>
<keyword evidence="1" id="KW-0805">Transcription regulation</keyword>
<feature type="domain" description="HTH deoR-type" evidence="4">
    <location>
        <begin position="2"/>
        <end position="57"/>
    </location>
</feature>
<dbReference type="SMART" id="SM01134">
    <property type="entry name" value="DeoRC"/>
    <property type="match status" value="1"/>
</dbReference>